<gene>
    <name evidence="3" type="ORF">FHR75_002361</name>
</gene>
<feature type="compositionally biased region" description="Pro residues" evidence="1">
    <location>
        <begin position="68"/>
        <end position="79"/>
    </location>
</feature>
<dbReference type="EMBL" id="JACHVY010000002">
    <property type="protein sequence ID" value="MBB2901546.1"/>
    <property type="molecule type" value="Genomic_DNA"/>
</dbReference>
<comment type="caution">
    <text evidence="3">The sequence shown here is derived from an EMBL/GenBank/DDBJ whole genome shotgun (WGS) entry which is preliminary data.</text>
</comment>
<evidence type="ECO:0008006" key="5">
    <source>
        <dbReference type="Google" id="ProtNLM"/>
    </source>
</evidence>
<evidence type="ECO:0000256" key="2">
    <source>
        <dbReference type="SAM" id="Phobius"/>
    </source>
</evidence>
<reference evidence="3 4" key="1">
    <citation type="submission" date="2020-08" db="EMBL/GenBank/DDBJ databases">
        <title>The Agave Microbiome: Exploring the role of microbial communities in plant adaptations to desert environments.</title>
        <authorList>
            <person name="Partida-Martinez L.P."/>
        </authorList>
    </citation>
    <scope>NUCLEOTIDE SEQUENCE [LARGE SCALE GENOMIC DNA]</scope>
    <source>
        <strain evidence="3 4">AS2.23</strain>
    </source>
</reference>
<keyword evidence="2" id="KW-1133">Transmembrane helix</keyword>
<feature type="region of interest" description="Disordered" evidence="1">
    <location>
        <begin position="1"/>
        <end position="36"/>
    </location>
</feature>
<proteinExistence type="predicted"/>
<feature type="transmembrane region" description="Helical" evidence="2">
    <location>
        <begin position="186"/>
        <end position="211"/>
    </location>
</feature>
<name>A0A7W4XWX9_KINRA</name>
<reference evidence="3 4" key="2">
    <citation type="submission" date="2020-08" db="EMBL/GenBank/DDBJ databases">
        <authorList>
            <person name="Partida-Martinez L."/>
            <person name="Huntemann M."/>
            <person name="Clum A."/>
            <person name="Wang J."/>
            <person name="Palaniappan K."/>
            <person name="Ritter S."/>
            <person name="Chen I.-M."/>
            <person name="Stamatis D."/>
            <person name="Reddy T."/>
            <person name="O'Malley R."/>
            <person name="Daum C."/>
            <person name="Shapiro N."/>
            <person name="Ivanova N."/>
            <person name="Kyrpides N."/>
            <person name="Woyke T."/>
        </authorList>
    </citation>
    <scope>NUCLEOTIDE SEQUENCE [LARGE SCALE GENOMIC DNA]</scope>
    <source>
        <strain evidence="3 4">AS2.23</strain>
    </source>
</reference>
<keyword evidence="2" id="KW-0812">Transmembrane</keyword>
<keyword evidence="2" id="KW-0472">Membrane</keyword>
<organism evidence="3 4">
    <name type="scientific">Kineococcus radiotolerans</name>
    <dbReference type="NCBI Taxonomy" id="131568"/>
    <lineage>
        <taxon>Bacteria</taxon>
        <taxon>Bacillati</taxon>
        <taxon>Actinomycetota</taxon>
        <taxon>Actinomycetes</taxon>
        <taxon>Kineosporiales</taxon>
        <taxon>Kineosporiaceae</taxon>
        <taxon>Kineococcus</taxon>
    </lineage>
</organism>
<protein>
    <recommendedName>
        <fullName evidence="5">Zinc ribbon domain-containing protein</fullName>
    </recommendedName>
</protein>
<dbReference type="Proteomes" id="UP000533269">
    <property type="component" value="Unassembled WGS sequence"/>
</dbReference>
<dbReference type="AlphaFoldDB" id="A0A7W4XWX9"/>
<evidence type="ECO:0000313" key="4">
    <source>
        <dbReference type="Proteomes" id="UP000533269"/>
    </source>
</evidence>
<accession>A0A7W4XWX9</accession>
<evidence type="ECO:0000313" key="3">
    <source>
        <dbReference type="EMBL" id="MBB2901546.1"/>
    </source>
</evidence>
<sequence length="212" mass="21082">MPMPAGVNDEQAIAPVPVESVPAPGEPLLAPRPSVRTATRTSAAFGAVEVGPPVSRLVARPEPGAPAGVPPVPGTPPAARPARCPSCAARVRPEQDWCSLCHASLLPAEPAPAVPAVPAVPVPAPREASAAPVARVTEDDDGQLALDFAAPRPPAVDEAEVARMLGALARSDRPAPRGLGSRQAKVAVAVGGGLGLTALLLGAMTAIGAVLG</sequence>
<feature type="region of interest" description="Disordered" evidence="1">
    <location>
        <begin position="59"/>
        <end position="80"/>
    </location>
</feature>
<evidence type="ECO:0000256" key="1">
    <source>
        <dbReference type="SAM" id="MobiDB-lite"/>
    </source>
</evidence>